<feature type="chain" id="PRO_5039068865" evidence="9">
    <location>
        <begin position="25"/>
        <end position="391"/>
    </location>
</feature>
<dbReference type="InterPro" id="IPR034084">
    <property type="entry name" value="Thermitase-like_dom"/>
</dbReference>
<feature type="active site" description="Charge relay system" evidence="7">
    <location>
        <position position="183"/>
    </location>
</feature>
<dbReference type="PROSITE" id="PS00136">
    <property type="entry name" value="SUBTILASE_ASP"/>
    <property type="match status" value="1"/>
</dbReference>
<dbReference type="Pfam" id="PF22148">
    <property type="entry name" value="Fervidolysin_NPro-like"/>
    <property type="match status" value="1"/>
</dbReference>
<keyword evidence="6 7" id="KW-0720">Serine protease</keyword>
<dbReference type="AlphaFoldDB" id="A0A2T6C7S4"/>
<protein>
    <submittedName>
        <fullName evidence="12">Thermitase</fullName>
    </submittedName>
</protein>
<dbReference type="InterPro" id="IPR015500">
    <property type="entry name" value="Peptidase_S8_subtilisin-rel"/>
</dbReference>
<evidence type="ECO:0000256" key="9">
    <source>
        <dbReference type="SAM" id="SignalP"/>
    </source>
</evidence>
<keyword evidence="9" id="KW-0732">Signal</keyword>
<dbReference type="GO" id="GO:0006508">
    <property type="term" value="P:proteolysis"/>
    <property type="evidence" value="ECO:0007669"/>
    <property type="project" value="UniProtKB-KW"/>
</dbReference>
<keyword evidence="3" id="KW-0964">Secreted</keyword>
<dbReference type="RefSeq" id="WP_108021917.1">
    <property type="nucleotide sequence ID" value="NZ_QBKR01000003.1"/>
</dbReference>
<evidence type="ECO:0000259" key="11">
    <source>
        <dbReference type="Pfam" id="PF22148"/>
    </source>
</evidence>
<evidence type="ECO:0000256" key="8">
    <source>
        <dbReference type="RuleBase" id="RU003355"/>
    </source>
</evidence>
<dbReference type="Pfam" id="PF00082">
    <property type="entry name" value="Peptidase_S8"/>
    <property type="match status" value="1"/>
</dbReference>
<dbReference type="PROSITE" id="PS00138">
    <property type="entry name" value="SUBTILASE_SER"/>
    <property type="match status" value="1"/>
</dbReference>
<dbReference type="OrthoDB" id="9798386at2"/>
<keyword evidence="13" id="KW-1185">Reference proteome</keyword>
<dbReference type="InterPro" id="IPR023828">
    <property type="entry name" value="Peptidase_S8_Ser-AS"/>
</dbReference>
<dbReference type="EMBL" id="QBKR01000003">
    <property type="protein sequence ID" value="PTX64360.1"/>
    <property type="molecule type" value="Genomic_DNA"/>
</dbReference>
<evidence type="ECO:0000256" key="6">
    <source>
        <dbReference type="ARBA" id="ARBA00022825"/>
    </source>
</evidence>
<dbReference type="Proteomes" id="UP000244240">
    <property type="component" value="Unassembled WGS sequence"/>
</dbReference>
<dbReference type="GO" id="GO:0004252">
    <property type="term" value="F:serine-type endopeptidase activity"/>
    <property type="evidence" value="ECO:0007669"/>
    <property type="project" value="UniProtKB-UniRule"/>
</dbReference>
<gene>
    <name evidence="12" type="ORF">C8P63_103145</name>
</gene>
<dbReference type="InterPro" id="IPR054399">
    <property type="entry name" value="Fervidolysin-like_N_prodom"/>
</dbReference>
<evidence type="ECO:0000313" key="13">
    <source>
        <dbReference type="Proteomes" id="UP000244240"/>
    </source>
</evidence>
<dbReference type="InterPro" id="IPR000209">
    <property type="entry name" value="Peptidase_S8/S53_dom"/>
</dbReference>
<dbReference type="Gene3D" id="3.40.50.200">
    <property type="entry name" value="Peptidase S8/S53 domain"/>
    <property type="match status" value="1"/>
</dbReference>
<comment type="caution">
    <text evidence="12">The sequence shown here is derived from an EMBL/GenBank/DDBJ whole genome shotgun (WGS) entry which is preliminary data.</text>
</comment>
<organism evidence="12 13">
    <name type="scientific">Melghirimyces profundicolus</name>
    <dbReference type="NCBI Taxonomy" id="1242148"/>
    <lineage>
        <taxon>Bacteria</taxon>
        <taxon>Bacillati</taxon>
        <taxon>Bacillota</taxon>
        <taxon>Bacilli</taxon>
        <taxon>Bacillales</taxon>
        <taxon>Thermoactinomycetaceae</taxon>
        <taxon>Melghirimyces</taxon>
    </lineage>
</organism>
<dbReference type="PANTHER" id="PTHR43806:SF11">
    <property type="entry name" value="CEREVISIN-RELATED"/>
    <property type="match status" value="1"/>
</dbReference>
<evidence type="ECO:0000313" key="12">
    <source>
        <dbReference type="EMBL" id="PTX64360.1"/>
    </source>
</evidence>
<accession>A0A2T6C7S4</accession>
<dbReference type="PROSITE" id="PS00137">
    <property type="entry name" value="SUBTILASE_HIS"/>
    <property type="match status" value="1"/>
</dbReference>
<evidence type="ECO:0000256" key="3">
    <source>
        <dbReference type="ARBA" id="ARBA00022525"/>
    </source>
</evidence>
<feature type="active site" description="Charge relay system" evidence="7">
    <location>
        <position position="337"/>
    </location>
</feature>
<feature type="signal peptide" evidence="9">
    <location>
        <begin position="1"/>
        <end position="24"/>
    </location>
</feature>
<reference evidence="12 13" key="1">
    <citation type="submission" date="2018-04" db="EMBL/GenBank/DDBJ databases">
        <title>Genomic Encyclopedia of Archaeal and Bacterial Type Strains, Phase II (KMG-II): from individual species to whole genera.</title>
        <authorList>
            <person name="Goeker M."/>
        </authorList>
    </citation>
    <scope>NUCLEOTIDE SEQUENCE [LARGE SCALE GENOMIC DNA]</scope>
    <source>
        <strain evidence="12 13">DSM 45787</strain>
    </source>
</reference>
<evidence type="ECO:0000256" key="2">
    <source>
        <dbReference type="ARBA" id="ARBA00011073"/>
    </source>
</evidence>
<dbReference type="CDD" id="cd07484">
    <property type="entry name" value="Peptidases_S8_Thermitase_like"/>
    <property type="match status" value="1"/>
</dbReference>
<dbReference type="PANTHER" id="PTHR43806">
    <property type="entry name" value="PEPTIDASE S8"/>
    <property type="match status" value="1"/>
</dbReference>
<evidence type="ECO:0000256" key="1">
    <source>
        <dbReference type="ARBA" id="ARBA00004613"/>
    </source>
</evidence>
<dbReference type="PROSITE" id="PS51892">
    <property type="entry name" value="SUBTILASE"/>
    <property type="match status" value="1"/>
</dbReference>
<evidence type="ECO:0000256" key="7">
    <source>
        <dbReference type="PROSITE-ProRule" id="PRU01240"/>
    </source>
</evidence>
<name>A0A2T6C7S4_9BACL</name>
<feature type="domain" description="Fervidolysin-like N-terminal prodomain" evidence="11">
    <location>
        <begin position="24"/>
        <end position="105"/>
    </location>
</feature>
<evidence type="ECO:0000256" key="4">
    <source>
        <dbReference type="ARBA" id="ARBA00022670"/>
    </source>
</evidence>
<evidence type="ECO:0000259" key="10">
    <source>
        <dbReference type="Pfam" id="PF00082"/>
    </source>
</evidence>
<keyword evidence="5 7" id="KW-0378">Hydrolase</keyword>
<feature type="active site" description="Charge relay system" evidence="7">
    <location>
        <position position="150"/>
    </location>
</feature>
<dbReference type="InterPro" id="IPR023827">
    <property type="entry name" value="Peptidase_S8_Asp-AS"/>
</dbReference>
<dbReference type="InterPro" id="IPR022398">
    <property type="entry name" value="Peptidase_S8_His-AS"/>
</dbReference>
<proteinExistence type="inferred from homology"/>
<dbReference type="PRINTS" id="PR00723">
    <property type="entry name" value="SUBTILISIN"/>
</dbReference>
<evidence type="ECO:0000256" key="5">
    <source>
        <dbReference type="ARBA" id="ARBA00022801"/>
    </source>
</evidence>
<dbReference type="InterPro" id="IPR050131">
    <property type="entry name" value="Peptidase_S8_subtilisin-like"/>
</dbReference>
<keyword evidence="4 7" id="KW-0645">Protease</keyword>
<dbReference type="InterPro" id="IPR036852">
    <property type="entry name" value="Peptidase_S8/S53_dom_sf"/>
</dbReference>
<sequence>MKRFLSLSSALALTLGLLFSPAAADVDAKAKDQAEYVKGEVIVKFKSGTTNSEKAQAHKNENATLKERNDHKKVKFDLVKVKGRSVEEAIQEYKGNSDVEYAEPNYIFKADWVPNDTYYNSYQWGPQKVQAEAAWDYTRSSGSTRIAIVDTGVQYDHPDLNAKVTRGYDFVGNDWYPYDYNGHGTHVAGTAAAETNNSTGVAGMAPNAEIFAVRVLDANGSGTLADVADGIVHSADYGSDVINLSLGSPSGSSTLKSAVDYAWNRGAVVVAAAGNAGTSTKHYPAAYANAIAVGATDPNDNKASFSSYGTWVDVAAPGVDILSTYPTNSYAYLSGTSMATPHVAGLAGLLDAQGRSKSNIRAAIENTADWTPGTGTYWAHGRINAYDAVRY</sequence>
<comment type="similarity">
    <text evidence="2 7 8">Belongs to the peptidase S8 family.</text>
</comment>
<dbReference type="SUPFAM" id="SSF52743">
    <property type="entry name" value="Subtilisin-like"/>
    <property type="match status" value="1"/>
</dbReference>
<dbReference type="GO" id="GO:0005576">
    <property type="term" value="C:extracellular region"/>
    <property type="evidence" value="ECO:0007669"/>
    <property type="project" value="UniProtKB-SubCell"/>
</dbReference>
<comment type="subcellular location">
    <subcellularLocation>
        <location evidence="1">Secreted</location>
    </subcellularLocation>
</comment>
<feature type="domain" description="Peptidase S8/S53" evidence="10">
    <location>
        <begin position="144"/>
        <end position="368"/>
    </location>
</feature>